<evidence type="ECO:0000313" key="1">
    <source>
        <dbReference type="EMBL" id="MER3121058.1"/>
    </source>
</evidence>
<keyword evidence="2" id="KW-1185">Reference proteome</keyword>
<comment type="caution">
    <text evidence="1">The sequence shown here is derived from an EMBL/GenBank/DDBJ whole genome shotgun (WGS) entry which is preliminary data.</text>
</comment>
<evidence type="ECO:0000313" key="2">
    <source>
        <dbReference type="Proteomes" id="UP001467674"/>
    </source>
</evidence>
<proteinExistence type="predicted"/>
<dbReference type="EMBL" id="JBEOME010000003">
    <property type="protein sequence ID" value="MER3121058.1"/>
    <property type="molecule type" value="Genomic_DNA"/>
</dbReference>
<organism evidence="1 2">
    <name type="scientific">Bacillus altitudinis</name>
    <dbReference type="NCBI Taxonomy" id="293387"/>
    <lineage>
        <taxon>Bacteria</taxon>
        <taxon>Bacillati</taxon>
        <taxon>Bacillota</taxon>
        <taxon>Bacilli</taxon>
        <taxon>Bacillales</taxon>
        <taxon>Bacillaceae</taxon>
        <taxon>Bacillus</taxon>
    </lineage>
</organism>
<accession>A0ABV1S3D8</accession>
<dbReference type="Proteomes" id="UP001467674">
    <property type="component" value="Unassembled WGS sequence"/>
</dbReference>
<dbReference type="RefSeq" id="WP_350385432.1">
    <property type="nucleotide sequence ID" value="NZ_JBEOME010000003.1"/>
</dbReference>
<gene>
    <name evidence="1" type="ORF">ABQG71_07610</name>
</gene>
<protein>
    <submittedName>
        <fullName evidence="1">Uncharacterized protein</fullName>
    </submittedName>
</protein>
<reference evidence="1 2" key="1">
    <citation type="submission" date="2024-06" db="EMBL/GenBank/DDBJ databases">
        <title>Construction of an artificial bacterial consortium using nitrogen cycle bacteria from Cuatro Cienegas Basin and a mangrove forest.</title>
        <authorList>
            <person name="Aguilera-Najera D."/>
            <person name="Marquez-Cianci L."/>
            <person name="Martinez-Perez E."/>
            <person name="Rosas-Barrera M."/>
            <person name="Rodriguez-Cruz U.E."/>
            <person name="Tapia-Lopez R."/>
            <person name="Eguiarte L.E."/>
            <person name="Souza-Saldivar V."/>
        </authorList>
    </citation>
    <scope>NUCLEOTIDE SEQUENCE [LARGE SCALE GENOMIC DNA]</scope>
    <source>
        <strain evidence="1 2">S14-15</strain>
    </source>
</reference>
<name>A0ABV1S3D8_BACAB</name>
<sequence>MKANTLFADSKANSWEGGIHLRGWIKLHRKLRENPVFNNPNLLRLWLICLTEASHKHHQQMIGNQVVELEPGQFVTGRYDIAEMFNKGLRKSDQVTGKVTVYRWLEKLEEMNFLSIKKSNKFSVVTINKWALYQQENSEVDHQNEHQMNIKRSSNEHQMITNKNVKNVKNVYEEEEERSPVGNDSPFQQIEDKYLSRKGGLMITPNDAQAIERIIQEQIPLEDILKWIDEIFDHYQPRHRADGIKTFAYLEKGILDRWHAKNNQPSNISEFKPKKQQDNLSALAHYAKEKGIKFGGG</sequence>